<evidence type="ECO:0000313" key="2">
    <source>
        <dbReference type="Proteomes" id="UP000196239"/>
    </source>
</evidence>
<dbReference type="KEGG" id="ndv:NDEV_1786"/>
<dbReference type="EMBL" id="LN890280">
    <property type="protein sequence ID" value="CUR52548.1"/>
    <property type="molecule type" value="Genomic_DNA"/>
</dbReference>
<protein>
    <recommendedName>
        <fullName evidence="3">YokE-like PH domain-containing protein</fullName>
    </recommendedName>
</protein>
<sequence>MRENLEEDEHIIASIPQIWGIALGFGGFFHKNKEGILILTNKNVIFVPRYIWITAKEKERYFAGDKAGIERMSNYNESDLDEDLTENPKSWIMPLNSITDVRSITTRKVDFLRITFTEKAKEKKYDFGITKTVTNYPYRQPLVFKNLDWSLWIGLIVSKLKKS</sequence>
<dbReference type="Proteomes" id="UP000196239">
    <property type="component" value="Chromosome 1"/>
</dbReference>
<name>A0A128A5C8_9ARCH</name>
<proteinExistence type="predicted"/>
<organism evidence="1 2">
    <name type="scientific">Nitrosotalea devaniterrae</name>
    <dbReference type="NCBI Taxonomy" id="1078905"/>
    <lineage>
        <taxon>Archaea</taxon>
        <taxon>Nitrososphaerota</taxon>
        <taxon>Nitrososphaeria</taxon>
        <taxon>Nitrosotaleales</taxon>
        <taxon>Nitrosotaleaceae</taxon>
        <taxon>Nitrosotalea</taxon>
    </lineage>
</organism>
<keyword evidence="2" id="KW-1185">Reference proteome</keyword>
<evidence type="ECO:0000313" key="1">
    <source>
        <dbReference type="EMBL" id="CUR52548.1"/>
    </source>
</evidence>
<evidence type="ECO:0008006" key="3">
    <source>
        <dbReference type="Google" id="ProtNLM"/>
    </source>
</evidence>
<accession>A0A128A5C8</accession>
<gene>
    <name evidence="1" type="ORF">NDEV_1786</name>
</gene>
<dbReference type="AlphaFoldDB" id="A0A128A5C8"/>
<reference evidence="2" key="1">
    <citation type="submission" date="2015-10" db="EMBL/GenBank/DDBJ databases">
        <authorList>
            <person name="Lehtovirta-Morley L.E."/>
            <person name="Vieille C."/>
        </authorList>
    </citation>
    <scope>NUCLEOTIDE SEQUENCE [LARGE SCALE GENOMIC DNA]</scope>
</reference>